<protein>
    <submittedName>
        <fullName evidence="3">Uncharacterized N-terminal domain of lipid-A-disaccharide synthase</fullName>
    </submittedName>
</protein>
<keyword evidence="1" id="KW-0812">Transmembrane</keyword>
<name>A0A1H1QQX6_9BRAD</name>
<sequence length="109" mass="12450">MTEMLNFLVAYLHDVFVIKFDAWVILGFVAQGFFTMRFVVQWIASERARKSVIPVAFWFFSIGGGTLLLVYALYRRDPVFIAGQALGLLVYIRNLYFIILTGRQASSDA</sequence>
<keyword evidence="1" id="KW-0472">Membrane</keyword>
<keyword evidence="1" id="KW-1133">Transmembrane helix</keyword>
<dbReference type="EMBL" id="LT629750">
    <property type="protein sequence ID" value="SDS25299.1"/>
    <property type="molecule type" value="Genomic_DNA"/>
</dbReference>
<feature type="transmembrane region" description="Helical" evidence="1">
    <location>
        <begin position="80"/>
        <end position="100"/>
    </location>
</feature>
<dbReference type="AlphaFoldDB" id="A0A1H1QQX6"/>
<evidence type="ECO:0000313" key="4">
    <source>
        <dbReference type="Proteomes" id="UP000243904"/>
    </source>
</evidence>
<proteinExistence type="predicted"/>
<feature type="transmembrane region" description="Helical" evidence="1">
    <location>
        <begin position="52"/>
        <end position="74"/>
    </location>
</feature>
<dbReference type="SMART" id="SM01259">
    <property type="entry name" value="LAB_N"/>
    <property type="match status" value="1"/>
</dbReference>
<evidence type="ECO:0000313" key="3">
    <source>
        <dbReference type="EMBL" id="SDS25299.1"/>
    </source>
</evidence>
<dbReference type="GO" id="GO:0008915">
    <property type="term" value="F:lipid-A-disaccharide synthase activity"/>
    <property type="evidence" value="ECO:0007669"/>
    <property type="project" value="InterPro"/>
</dbReference>
<accession>A0A1H1QQX6</accession>
<gene>
    <name evidence="3" type="ORF">SAMN05444158_1483</name>
</gene>
<dbReference type="GO" id="GO:0009245">
    <property type="term" value="P:lipid A biosynthetic process"/>
    <property type="evidence" value="ECO:0007669"/>
    <property type="project" value="InterPro"/>
</dbReference>
<dbReference type="Proteomes" id="UP000243904">
    <property type="component" value="Chromosome I"/>
</dbReference>
<dbReference type="PIRSF" id="PIRSF028440">
    <property type="entry name" value="UCP_LAB_N"/>
    <property type="match status" value="1"/>
</dbReference>
<organism evidence="3 4">
    <name type="scientific">Bradyrhizobium canariense</name>
    <dbReference type="NCBI Taxonomy" id="255045"/>
    <lineage>
        <taxon>Bacteria</taxon>
        <taxon>Pseudomonadati</taxon>
        <taxon>Pseudomonadota</taxon>
        <taxon>Alphaproteobacteria</taxon>
        <taxon>Hyphomicrobiales</taxon>
        <taxon>Nitrobacteraceae</taxon>
        <taxon>Bradyrhizobium</taxon>
    </lineage>
</organism>
<dbReference type="InterPro" id="IPR011499">
    <property type="entry name" value="Lipid_A_biosynth_N"/>
</dbReference>
<evidence type="ECO:0000256" key="1">
    <source>
        <dbReference type="SAM" id="Phobius"/>
    </source>
</evidence>
<dbReference type="Gene3D" id="1.20.1280.290">
    <property type="match status" value="1"/>
</dbReference>
<keyword evidence="4" id="KW-1185">Reference proteome</keyword>
<feature type="domain" description="Lipid A biosynthesis N-terminal" evidence="2">
    <location>
        <begin position="26"/>
        <end position="97"/>
    </location>
</feature>
<dbReference type="RefSeq" id="WP_100381719.1">
    <property type="nucleotide sequence ID" value="NZ_LT629750.1"/>
</dbReference>
<dbReference type="GO" id="GO:0016020">
    <property type="term" value="C:membrane"/>
    <property type="evidence" value="ECO:0007669"/>
    <property type="project" value="GOC"/>
</dbReference>
<evidence type="ECO:0000259" key="2">
    <source>
        <dbReference type="SMART" id="SM01259"/>
    </source>
</evidence>
<dbReference type="InterPro" id="IPR014546">
    <property type="entry name" value="UCP028440_lipidA_biosyn"/>
</dbReference>
<feature type="transmembrane region" description="Helical" evidence="1">
    <location>
        <begin position="20"/>
        <end position="40"/>
    </location>
</feature>
<reference evidence="4" key="1">
    <citation type="submission" date="2016-10" db="EMBL/GenBank/DDBJ databases">
        <authorList>
            <person name="Varghese N."/>
            <person name="Submissions S."/>
        </authorList>
    </citation>
    <scope>NUCLEOTIDE SEQUENCE [LARGE SCALE GENOMIC DNA]</scope>
    <source>
        <strain evidence="4">GAS369</strain>
    </source>
</reference>
<dbReference type="Pfam" id="PF07578">
    <property type="entry name" value="LAB_N"/>
    <property type="match status" value="1"/>
</dbReference>